<organism evidence="1 2">
    <name type="scientific">Plakobranchus ocellatus</name>
    <dbReference type="NCBI Taxonomy" id="259542"/>
    <lineage>
        <taxon>Eukaryota</taxon>
        <taxon>Metazoa</taxon>
        <taxon>Spiralia</taxon>
        <taxon>Lophotrochozoa</taxon>
        <taxon>Mollusca</taxon>
        <taxon>Gastropoda</taxon>
        <taxon>Heterobranchia</taxon>
        <taxon>Euthyneura</taxon>
        <taxon>Panpulmonata</taxon>
        <taxon>Sacoglossa</taxon>
        <taxon>Placobranchoidea</taxon>
        <taxon>Plakobranchidae</taxon>
        <taxon>Plakobranchus</taxon>
    </lineage>
</organism>
<accession>A0AAV4BSW5</accession>
<comment type="caution">
    <text evidence="1">The sequence shown here is derived from an EMBL/GenBank/DDBJ whole genome shotgun (WGS) entry which is preliminary data.</text>
</comment>
<keyword evidence="2" id="KW-1185">Reference proteome</keyword>
<name>A0AAV4BSW5_9GAST</name>
<dbReference type="Proteomes" id="UP000735302">
    <property type="component" value="Unassembled WGS sequence"/>
</dbReference>
<dbReference type="EMBL" id="BLXT01005342">
    <property type="protein sequence ID" value="GFO22171.1"/>
    <property type="molecule type" value="Genomic_DNA"/>
</dbReference>
<reference evidence="1 2" key="1">
    <citation type="journal article" date="2021" name="Elife">
        <title>Chloroplast acquisition without the gene transfer in kleptoplastic sea slugs, Plakobranchus ocellatus.</title>
        <authorList>
            <person name="Maeda T."/>
            <person name="Takahashi S."/>
            <person name="Yoshida T."/>
            <person name="Shimamura S."/>
            <person name="Takaki Y."/>
            <person name="Nagai Y."/>
            <person name="Toyoda A."/>
            <person name="Suzuki Y."/>
            <person name="Arimoto A."/>
            <person name="Ishii H."/>
            <person name="Satoh N."/>
            <person name="Nishiyama T."/>
            <person name="Hasebe M."/>
            <person name="Maruyama T."/>
            <person name="Minagawa J."/>
            <person name="Obokata J."/>
            <person name="Shigenobu S."/>
        </authorList>
    </citation>
    <scope>NUCLEOTIDE SEQUENCE [LARGE SCALE GENOMIC DNA]</scope>
</reference>
<sequence>MDSRLEEKYDSSILLLVFGRGLFRINARENVTLCTLRASGQLVEQSFRWERRVVTSILCVGSTVRSEISRGSFVAGSSPATGALT</sequence>
<protein>
    <submittedName>
        <fullName evidence="1">Uncharacterized protein</fullName>
    </submittedName>
</protein>
<dbReference type="AlphaFoldDB" id="A0AAV4BSW5"/>
<evidence type="ECO:0000313" key="1">
    <source>
        <dbReference type="EMBL" id="GFO22171.1"/>
    </source>
</evidence>
<evidence type="ECO:0000313" key="2">
    <source>
        <dbReference type="Proteomes" id="UP000735302"/>
    </source>
</evidence>
<proteinExistence type="predicted"/>
<gene>
    <name evidence="1" type="ORF">PoB_004867600</name>
</gene>